<dbReference type="RefSeq" id="WP_009280645.1">
    <property type="nucleotide sequence ID" value="NZ_CAIT01000004.1"/>
</dbReference>
<gene>
    <name evidence="3" type="ORF">BN8_01032</name>
</gene>
<dbReference type="InterPro" id="IPR032508">
    <property type="entry name" value="FecR_C"/>
</dbReference>
<evidence type="ECO:0000259" key="1">
    <source>
        <dbReference type="Pfam" id="PF04773"/>
    </source>
</evidence>
<organism evidence="3 4">
    <name type="scientific">Fibrisoma limi BUZ 3</name>
    <dbReference type="NCBI Taxonomy" id="1185876"/>
    <lineage>
        <taxon>Bacteria</taxon>
        <taxon>Pseudomonadati</taxon>
        <taxon>Bacteroidota</taxon>
        <taxon>Cytophagia</taxon>
        <taxon>Cytophagales</taxon>
        <taxon>Spirosomataceae</taxon>
        <taxon>Fibrisoma</taxon>
    </lineage>
</organism>
<dbReference type="Pfam" id="PF04773">
    <property type="entry name" value="FecR"/>
    <property type="match status" value="1"/>
</dbReference>
<reference evidence="3 4" key="1">
    <citation type="journal article" date="2012" name="J. Bacteriol.">
        <title>Genome Sequence of the Filamentous Bacterium Fibrisoma limi BUZ 3T.</title>
        <authorList>
            <person name="Filippini M."/>
            <person name="Qi W."/>
            <person name="Jaenicke S."/>
            <person name="Goesmann A."/>
            <person name="Smits T.H."/>
            <person name="Bagheri H.C."/>
        </authorList>
    </citation>
    <scope>NUCLEOTIDE SEQUENCE [LARGE SCALE GENOMIC DNA]</scope>
    <source>
        <strain evidence="4">BUZ 3T</strain>
    </source>
</reference>
<dbReference type="InterPro" id="IPR012373">
    <property type="entry name" value="Ferrdict_sens_TM"/>
</dbReference>
<dbReference type="PANTHER" id="PTHR30273">
    <property type="entry name" value="PERIPLASMIC SIGNAL SENSOR AND SIGMA FACTOR ACTIVATOR FECR-RELATED"/>
    <property type="match status" value="1"/>
</dbReference>
<dbReference type="EMBL" id="CAIT01000004">
    <property type="protein sequence ID" value="CCH52059.1"/>
    <property type="molecule type" value="Genomic_DNA"/>
</dbReference>
<dbReference type="PIRSF" id="PIRSF018266">
    <property type="entry name" value="FecR"/>
    <property type="match status" value="1"/>
</dbReference>
<dbReference type="Pfam" id="PF16344">
    <property type="entry name" value="FecR_C"/>
    <property type="match status" value="1"/>
</dbReference>
<dbReference type="GO" id="GO:0016989">
    <property type="term" value="F:sigma factor antagonist activity"/>
    <property type="evidence" value="ECO:0007669"/>
    <property type="project" value="TreeGrafter"/>
</dbReference>
<protein>
    <submittedName>
        <fullName evidence="3">Anti-FecI sigma factor, FecR</fullName>
    </submittedName>
</protein>
<comment type="caution">
    <text evidence="3">The sequence shown here is derived from an EMBL/GenBank/DDBJ whole genome shotgun (WGS) entry which is preliminary data.</text>
</comment>
<dbReference type="Proteomes" id="UP000009309">
    <property type="component" value="Unassembled WGS sequence"/>
</dbReference>
<accession>I2GDT5</accession>
<feature type="domain" description="FecR protein" evidence="1">
    <location>
        <begin position="119"/>
        <end position="215"/>
    </location>
</feature>
<dbReference type="AlphaFoldDB" id="I2GDT5"/>
<feature type="domain" description="Protein FecR C-terminal" evidence="2">
    <location>
        <begin position="263"/>
        <end position="325"/>
    </location>
</feature>
<dbReference type="OrthoDB" id="1523489at2"/>
<keyword evidence="4" id="KW-1185">Reference proteome</keyword>
<dbReference type="PANTHER" id="PTHR30273:SF2">
    <property type="entry name" value="PROTEIN FECR"/>
    <property type="match status" value="1"/>
</dbReference>
<sequence length="340" mass="39129">MEPTKEIVYTYFAGHATSVQKKIIGEWLNRPDAREQFFQWLDEWERSHPQYTPDSVAVLERLRQRFDDPAPATSPFRQLYRAEPSFRTGWRWQWAAAVVIPVLVAAGLYLTQDWWNYRTITTNAQQLRTVTLPDGSTVALNSQSTLRVPRWGYGLLSRRVQFRGEAVFSVRHLPDHQPFVVQTPEGVNVEVLGTEFSVSNRRTSTEVVLKKGKVKLAYRSAQQVQENLIMKPGDWVQLDQKGTLKLRQQTDSLKFAGWRYRHFVFNSTPLPEVFRQMREVFGVTVHCNDPELARRTLTGTIRAGSSDELAEALAELLDLRVTHANQTLVFSPNTDKITNQ</sequence>
<evidence type="ECO:0000259" key="2">
    <source>
        <dbReference type="Pfam" id="PF16344"/>
    </source>
</evidence>
<dbReference type="Gene3D" id="3.55.50.30">
    <property type="match status" value="1"/>
</dbReference>
<proteinExistence type="predicted"/>
<dbReference type="eggNOG" id="COG3712">
    <property type="taxonomic scope" value="Bacteria"/>
</dbReference>
<dbReference type="STRING" id="1185876.BN8_01032"/>
<dbReference type="Gene3D" id="2.60.120.1440">
    <property type="match status" value="1"/>
</dbReference>
<name>I2GDT5_9BACT</name>
<evidence type="ECO:0000313" key="4">
    <source>
        <dbReference type="Proteomes" id="UP000009309"/>
    </source>
</evidence>
<evidence type="ECO:0000313" key="3">
    <source>
        <dbReference type="EMBL" id="CCH52059.1"/>
    </source>
</evidence>
<dbReference type="InterPro" id="IPR006860">
    <property type="entry name" value="FecR"/>
</dbReference>